<evidence type="ECO:0000313" key="2">
    <source>
        <dbReference type="Proteomes" id="UP001325680"/>
    </source>
</evidence>
<accession>A0ABZ0WD95</accession>
<reference evidence="1 2" key="1">
    <citation type="submission" date="2023-12" db="EMBL/GenBank/DDBJ databases">
        <title>Genome sequencing and assembly of bacterial species from a model synthetic community.</title>
        <authorList>
            <person name="Hogle S.L."/>
        </authorList>
    </citation>
    <scope>NUCLEOTIDE SEQUENCE [LARGE SCALE GENOMIC DNA]</scope>
    <source>
        <strain evidence="1 2">HAMBI_3031</strain>
    </source>
</reference>
<name>A0ABZ0WD95_9BACT</name>
<sequence>MKNQQPDLMNLQKKITHIYDRFKPAPDDEDTTSPWFSLIRTALERTEHRLSKLEVLGRFNPYIWELIGDRLRRFSSNADSRYLNPQPIPPRWLFASELASVIVERAQLISDISEGIQKGSAVKAAGNFIMQFADGICPDPPKIKIPKGWPWPQPDPDPRWNAPELAAVAEIFIKVSAQSTLKNVYQTASEKIIETASNRIQ</sequence>
<organism evidence="1 2">
    <name type="scientific">Niabella yanshanensis</name>
    <dbReference type="NCBI Taxonomy" id="577386"/>
    <lineage>
        <taxon>Bacteria</taxon>
        <taxon>Pseudomonadati</taxon>
        <taxon>Bacteroidota</taxon>
        <taxon>Chitinophagia</taxon>
        <taxon>Chitinophagales</taxon>
        <taxon>Chitinophagaceae</taxon>
        <taxon>Niabella</taxon>
    </lineage>
</organism>
<keyword evidence="2" id="KW-1185">Reference proteome</keyword>
<dbReference type="Proteomes" id="UP001325680">
    <property type="component" value="Chromosome"/>
</dbReference>
<dbReference type="RefSeq" id="WP_114789838.1">
    <property type="nucleotide sequence ID" value="NZ_CP139960.1"/>
</dbReference>
<gene>
    <name evidence="1" type="ORF">U0035_10960</name>
</gene>
<evidence type="ECO:0000313" key="1">
    <source>
        <dbReference type="EMBL" id="WQD40667.1"/>
    </source>
</evidence>
<protein>
    <submittedName>
        <fullName evidence="1">Uncharacterized protein</fullName>
    </submittedName>
</protein>
<dbReference type="EMBL" id="CP139960">
    <property type="protein sequence ID" value="WQD40667.1"/>
    <property type="molecule type" value="Genomic_DNA"/>
</dbReference>
<proteinExistence type="predicted"/>